<dbReference type="InterPro" id="IPR029063">
    <property type="entry name" value="SAM-dependent_MTases_sf"/>
</dbReference>
<dbReference type="InterPro" id="IPR007739">
    <property type="entry name" value="RgpF"/>
</dbReference>
<sequence>MFEWTNWIQRTEGNRDEQKFSALPVLRERRIIPKKSGIFLKTAWTPGADYVFIISGGCSVTIPAVSNVRVFHRRNIGFDFGAYEDVFKEFVDPDAYDYIFFVNCTVRGPFLPTYCEMNWTDVFKTKLTLDTKIVGATINILHAHSEFAALFRESYHFRPCGPVPHVQSMMFAVDRSCMAILKEADFFNRGLAITWVEAIIHYELLLSQVLIEKGYNIACLLPEYELDYRVVSEDINPTSWEGNAIDRGAYFGRSLHPYETVFFKNNRGTVEAREMESLTSTALTASEPRQSFLAQARIDSALAKYPSAWTGHKNFATWLVKKMRAQVVVDLGVDYGFSTFCFGAAGAAEVVGIDAFEGDEHAGRRDTYSTVLQIKNELKFDNVSIIRGRFNEISREWSRPIDILHIDGRHNYDDVRADYLDWIRHININGVVLLHDVCVSDFGVRRFFEEIDSPKLVLLNSFGLGVISRSSELIFSISELFSSLIEPGSLHLKADL</sequence>
<reference evidence="2" key="1">
    <citation type="submission" date="2018-05" db="EMBL/GenBank/DDBJ databases">
        <title>Complete Genome Sequence of Methylobacterium sp. 17SD2-17.</title>
        <authorList>
            <person name="Srinivasan S."/>
        </authorList>
    </citation>
    <scope>NUCLEOTIDE SEQUENCE [LARGE SCALE GENOMIC DNA]</scope>
    <source>
        <strain evidence="2">17SD2-17</strain>
    </source>
</reference>
<dbReference type="EMBL" id="CP029550">
    <property type="protein sequence ID" value="AWN43580.1"/>
    <property type="molecule type" value="Genomic_DNA"/>
</dbReference>
<evidence type="ECO:0008006" key="3">
    <source>
        <dbReference type="Google" id="ProtNLM"/>
    </source>
</evidence>
<evidence type="ECO:0000313" key="1">
    <source>
        <dbReference type="EMBL" id="AWN43580.1"/>
    </source>
</evidence>
<dbReference type="Gene3D" id="3.40.50.150">
    <property type="entry name" value="Vaccinia Virus protein VP39"/>
    <property type="match status" value="1"/>
</dbReference>
<dbReference type="Pfam" id="PF13578">
    <property type="entry name" value="Methyltransf_24"/>
    <property type="match status" value="1"/>
</dbReference>
<evidence type="ECO:0000313" key="2">
    <source>
        <dbReference type="Proteomes" id="UP000245926"/>
    </source>
</evidence>
<proteinExistence type="predicted"/>
<dbReference type="KEGG" id="mets:DK389_27585"/>
<protein>
    <recommendedName>
        <fullName evidence="3">Class I SAM-dependent methyltransferase</fullName>
    </recommendedName>
</protein>
<name>A0A2U8WDQ5_9HYPH</name>
<dbReference type="SUPFAM" id="SSF53335">
    <property type="entry name" value="S-adenosyl-L-methionine-dependent methyltransferases"/>
    <property type="match status" value="1"/>
</dbReference>
<dbReference type="RefSeq" id="WP_109894520.1">
    <property type="nucleotide sequence ID" value="NZ_CP029550.1"/>
</dbReference>
<accession>A0A2U8WDQ5</accession>
<dbReference type="AlphaFoldDB" id="A0A2U8WDQ5"/>
<keyword evidence="2" id="KW-1185">Reference proteome</keyword>
<dbReference type="Pfam" id="PF05045">
    <property type="entry name" value="RgpF"/>
    <property type="match status" value="1"/>
</dbReference>
<dbReference type="Proteomes" id="UP000245926">
    <property type="component" value="Chromosome"/>
</dbReference>
<organism evidence="1 2">
    <name type="scientific">Methylobacterium durans</name>
    <dbReference type="NCBI Taxonomy" id="2202825"/>
    <lineage>
        <taxon>Bacteria</taxon>
        <taxon>Pseudomonadati</taxon>
        <taxon>Pseudomonadota</taxon>
        <taxon>Alphaproteobacteria</taxon>
        <taxon>Hyphomicrobiales</taxon>
        <taxon>Methylobacteriaceae</taxon>
        <taxon>Methylobacterium</taxon>
    </lineage>
</organism>
<dbReference type="OrthoDB" id="7236134at2"/>
<gene>
    <name evidence="1" type="ORF">DK389_27585</name>
</gene>